<dbReference type="GO" id="GO:0016301">
    <property type="term" value="F:kinase activity"/>
    <property type="evidence" value="ECO:0007669"/>
    <property type="project" value="UniProtKB-KW"/>
</dbReference>
<dbReference type="AlphaFoldDB" id="A0A1A8KCT0"/>
<reference evidence="2" key="1">
    <citation type="submission" date="2016-05" db="EMBL/GenBank/DDBJ databases">
        <authorList>
            <person name="Lavstsen T."/>
            <person name="Jespersen J.S."/>
        </authorList>
    </citation>
    <scope>NUCLEOTIDE SEQUENCE</scope>
    <source>
        <tissue evidence="2">Brain</tissue>
    </source>
</reference>
<feature type="non-terminal residue" evidence="2">
    <location>
        <position position="72"/>
    </location>
</feature>
<evidence type="ECO:0000313" key="2">
    <source>
        <dbReference type="EMBL" id="SBR30021.1"/>
    </source>
</evidence>
<keyword evidence="2" id="KW-0418">Kinase</keyword>
<protein>
    <submittedName>
        <fullName evidence="2">Mitogen-activated protein kinase kinase kinase kinase 1</fullName>
    </submittedName>
</protein>
<evidence type="ECO:0000256" key="1">
    <source>
        <dbReference type="SAM" id="MobiDB-lite"/>
    </source>
</evidence>
<keyword evidence="2" id="KW-0808">Transferase</keyword>
<sequence length="72" mass="7856">AAARVSPGVHRCVPRVQPQRASQRRIHQPELQLILVLQGRTGEPLFGCSSGKPGEHERAARAHGQVRADGWS</sequence>
<feature type="region of interest" description="Disordered" evidence="1">
    <location>
        <begin position="49"/>
        <end position="72"/>
    </location>
</feature>
<organism evidence="2">
    <name type="scientific">Nothobranchius kuhntae</name>
    <name type="common">Beira killifish</name>
    <dbReference type="NCBI Taxonomy" id="321403"/>
    <lineage>
        <taxon>Eukaryota</taxon>
        <taxon>Metazoa</taxon>
        <taxon>Chordata</taxon>
        <taxon>Craniata</taxon>
        <taxon>Vertebrata</taxon>
        <taxon>Euteleostomi</taxon>
        <taxon>Actinopterygii</taxon>
        <taxon>Neopterygii</taxon>
        <taxon>Teleostei</taxon>
        <taxon>Neoteleostei</taxon>
        <taxon>Acanthomorphata</taxon>
        <taxon>Ovalentaria</taxon>
        <taxon>Atherinomorphae</taxon>
        <taxon>Cyprinodontiformes</taxon>
        <taxon>Nothobranchiidae</taxon>
        <taxon>Nothobranchius</taxon>
    </lineage>
</organism>
<gene>
    <name evidence="2" type="primary">MAP4K1</name>
</gene>
<dbReference type="EMBL" id="HAEE01009971">
    <property type="protein sequence ID" value="SBR30021.1"/>
    <property type="molecule type" value="Transcribed_RNA"/>
</dbReference>
<feature type="non-terminal residue" evidence="2">
    <location>
        <position position="1"/>
    </location>
</feature>
<proteinExistence type="predicted"/>
<accession>A0A1A8KCT0</accession>
<name>A0A1A8KCT0_NOTKU</name>
<reference evidence="2" key="2">
    <citation type="submission" date="2016-06" db="EMBL/GenBank/DDBJ databases">
        <title>The genome of a short-lived fish provides insights into sex chromosome evolution and the genetic control of aging.</title>
        <authorList>
            <person name="Reichwald K."/>
            <person name="Felder M."/>
            <person name="Petzold A."/>
            <person name="Koch P."/>
            <person name="Groth M."/>
            <person name="Platzer M."/>
        </authorList>
    </citation>
    <scope>NUCLEOTIDE SEQUENCE</scope>
    <source>
        <tissue evidence="2">Brain</tissue>
    </source>
</reference>